<comment type="subcellular location">
    <subcellularLocation>
        <location evidence="1">Cell membrane</location>
        <topology evidence="1">Multi-pass membrane protein</topology>
    </subcellularLocation>
</comment>
<evidence type="ECO:0000259" key="7">
    <source>
        <dbReference type="Pfam" id="PF06271"/>
    </source>
</evidence>
<proteinExistence type="predicted"/>
<feature type="transmembrane region" description="Helical" evidence="6">
    <location>
        <begin position="211"/>
        <end position="229"/>
    </location>
</feature>
<evidence type="ECO:0000256" key="4">
    <source>
        <dbReference type="ARBA" id="ARBA00022989"/>
    </source>
</evidence>
<name>A0ABX2A0M2_9BACL</name>
<dbReference type="InterPro" id="IPR025640">
    <property type="entry name" value="GYF_2"/>
</dbReference>
<feature type="transmembrane region" description="Helical" evidence="6">
    <location>
        <begin position="101"/>
        <end position="123"/>
    </location>
</feature>
<evidence type="ECO:0008006" key="11">
    <source>
        <dbReference type="Google" id="ProtNLM"/>
    </source>
</evidence>
<feature type="domain" description="RDD" evidence="7">
    <location>
        <begin position="68"/>
        <end position="176"/>
    </location>
</feature>
<feature type="transmembrane region" description="Helical" evidence="6">
    <location>
        <begin position="77"/>
        <end position="95"/>
    </location>
</feature>
<evidence type="ECO:0000256" key="1">
    <source>
        <dbReference type="ARBA" id="ARBA00004651"/>
    </source>
</evidence>
<keyword evidence="2" id="KW-1003">Cell membrane</keyword>
<dbReference type="Proteomes" id="UP000618579">
    <property type="component" value="Unassembled WGS sequence"/>
</dbReference>
<evidence type="ECO:0000256" key="6">
    <source>
        <dbReference type="SAM" id="Phobius"/>
    </source>
</evidence>
<dbReference type="PANTHER" id="PTHR36115:SF4">
    <property type="entry name" value="MEMBRANE PROTEIN"/>
    <property type="match status" value="1"/>
</dbReference>
<keyword evidence="3 6" id="KW-0812">Transmembrane</keyword>
<dbReference type="EMBL" id="WHNZ01000086">
    <property type="protein sequence ID" value="NOV04837.1"/>
    <property type="molecule type" value="Genomic_DNA"/>
</dbReference>
<protein>
    <recommendedName>
        <fullName evidence="11">RDD family protein</fullName>
    </recommendedName>
</protein>
<feature type="domain" description="GYF" evidence="8">
    <location>
        <begin position="8"/>
        <end position="56"/>
    </location>
</feature>
<dbReference type="InterPro" id="IPR051791">
    <property type="entry name" value="Pra-immunoreactive"/>
</dbReference>
<gene>
    <name evidence="9" type="ORF">GC097_33240</name>
</gene>
<dbReference type="InterPro" id="IPR010432">
    <property type="entry name" value="RDD"/>
</dbReference>
<evidence type="ECO:0000313" key="9">
    <source>
        <dbReference type="EMBL" id="NOV04837.1"/>
    </source>
</evidence>
<dbReference type="Pfam" id="PF06271">
    <property type="entry name" value="RDD"/>
    <property type="match status" value="1"/>
</dbReference>
<organism evidence="9 10">
    <name type="scientific">Paenibacillus planticolens</name>
    <dbReference type="NCBI Taxonomy" id="2654976"/>
    <lineage>
        <taxon>Bacteria</taxon>
        <taxon>Bacillati</taxon>
        <taxon>Bacillota</taxon>
        <taxon>Bacilli</taxon>
        <taxon>Bacillales</taxon>
        <taxon>Paenibacillaceae</taxon>
        <taxon>Paenibacillus</taxon>
    </lineage>
</organism>
<keyword evidence="4 6" id="KW-1133">Transmembrane helix</keyword>
<evidence type="ECO:0000259" key="8">
    <source>
        <dbReference type="Pfam" id="PF14237"/>
    </source>
</evidence>
<dbReference type="PANTHER" id="PTHR36115">
    <property type="entry name" value="PROLINE-RICH ANTIGEN HOMOLOG-RELATED"/>
    <property type="match status" value="1"/>
</dbReference>
<reference evidence="9 10" key="1">
    <citation type="submission" date="2019-10" db="EMBL/GenBank/DDBJ databases">
        <title>Description of Paenibacillus pedi sp. nov.</title>
        <authorList>
            <person name="Carlier A."/>
            <person name="Qi S."/>
        </authorList>
    </citation>
    <scope>NUCLEOTIDE SEQUENCE [LARGE SCALE GENOMIC DNA]</scope>
    <source>
        <strain evidence="9 10">LMG 31457</strain>
    </source>
</reference>
<keyword evidence="5 6" id="KW-0472">Membrane</keyword>
<comment type="caution">
    <text evidence="9">The sequence shown here is derived from an EMBL/GenBank/DDBJ whole genome shotgun (WGS) entry which is preliminary data.</text>
</comment>
<evidence type="ECO:0000256" key="3">
    <source>
        <dbReference type="ARBA" id="ARBA00022692"/>
    </source>
</evidence>
<evidence type="ECO:0000256" key="5">
    <source>
        <dbReference type="ARBA" id="ARBA00023136"/>
    </source>
</evidence>
<evidence type="ECO:0000313" key="10">
    <source>
        <dbReference type="Proteomes" id="UP000618579"/>
    </source>
</evidence>
<dbReference type="RefSeq" id="WP_171687634.1">
    <property type="nucleotide sequence ID" value="NZ_WHNZ01000086.1"/>
</dbReference>
<evidence type="ECO:0000256" key="2">
    <source>
        <dbReference type="ARBA" id="ARBA00022475"/>
    </source>
</evidence>
<keyword evidence="10" id="KW-1185">Reference proteome</keyword>
<accession>A0ABX2A0M2</accession>
<sequence length="231" mass="26774">MVEEKERWLYKKGDHENGPFTTKEMNNLIQSGELKRITNVKRNDSVWNAAETFAELQFENTAKVGVRPWARYWARSFDMLILGFLFGILMFFIPMDFMSTGFGSIILGIAVLIVSIPYEAVLLKLWGTTVGKWIFGIKIRNLEGQRLSFSKALRRSLLVWWRGQGAGLPIISMIFNLSGYQQLKHNLGTTTWDRDTEAVVSHRPKSWWGELLVWLMAILILYFRFSAYLPQ</sequence>
<dbReference type="Pfam" id="PF14237">
    <property type="entry name" value="GYF_2"/>
    <property type="match status" value="1"/>
</dbReference>